<keyword evidence="2" id="KW-1185">Reference proteome</keyword>
<reference evidence="3" key="1">
    <citation type="submission" date="2022-11" db="UniProtKB">
        <authorList>
            <consortium name="WormBaseParasite"/>
        </authorList>
    </citation>
    <scope>IDENTIFICATION</scope>
</reference>
<evidence type="ECO:0000256" key="1">
    <source>
        <dbReference type="SAM" id="MobiDB-lite"/>
    </source>
</evidence>
<evidence type="ECO:0000313" key="3">
    <source>
        <dbReference type="WBParaSite" id="sdigi.contig202.g6059.t1"/>
    </source>
</evidence>
<dbReference type="Proteomes" id="UP000887581">
    <property type="component" value="Unplaced"/>
</dbReference>
<organism evidence="2 3">
    <name type="scientific">Setaria digitata</name>
    <dbReference type="NCBI Taxonomy" id="48799"/>
    <lineage>
        <taxon>Eukaryota</taxon>
        <taxon>Metazoa</taxon>
        <taxon>Ecdysozoa</taxon>
        <taxon>Nematoda</taxon>
        <taxon>Chromadorea</taxon>
        <taxon>Rhabditida</taxon>
        <taxon>Spirurina</taxon>
        <taxon>Spiruromorpha</taxon>
        <taxon>Filarioidea</taxon>
        <taxon>Setariidae</taxon>
        <taxon>Setaria</taxon>
    </lineage>
</organism>
<feature type="compositionally biased region" description="Polar residues" evidence="1">
    <location>
        <begin position="19"/>
        <end position="28"/>
    </location>
</feature>
<accession>A0A915PJH2</accession>
<dbReference type="WBParaSite" id="sdigi.contig202.g6059.t1">
    <property type="protein sequence ID" value="sdigi.contig202.g6059.t1"/>
    <property type="gene ID" value="sdigi.contig202.g6059"/>
</dbReference>
<protein>
    <submittedName>
        <fullName evidence="3">Uncharacterized protein</fullName>
    </submittedName>
</protein>
<sequence length="441" mass="48089">MIRTVPLQSSPSPPPPSGTEVTSKNGSISGCMWKLRTEPRDGSNKNSVILKAEGIVEIPKPQSVASLREQIARKLEVKMPYTPPANSHPDSTMTTANCFTKSQRDSVMNGQFSHNLQNGAIPTSVLNTFGPTSNHKSSHQTTPLKQLSVVHEPVERHISCITPVPFNRTGTLSSSAIISSNMSVVATSPHSNIFSPSVIRDKYEDNNDYTDSPASDMGESNQLNDYEKLKPAKQKVDDEPQLSLPSAAASPAVIGAISSRIVTVSERATTVAVKLNPPPLIVNSYSKDGNEMTVRNTEIPASSINQSDIIQADKVRTDAYDIENQSGASSSSVVTTAAAPYEMPPFSKPVELRSKIKPETDSFRELQPKLQSKTPPVIINGLPSTPEGLKAISSTIPRYDAHTENSSWYRTMFRKMHIVDQSGKLFHRFIIVSKTYSECNN</sequence>
<feature type="region of interest" description="Disordered" evidence="1">
    <location>
        <begin position="1"/>
        <end position="28"/>
    </location>
</feature>
<name>A0A915PJH2_9BILA</name>
<proteinExistence type="predicted"/>
<dbReference type="AlphaFoldDB" id="A0A915PJH2"/>
<evidence type="ECO:0000313" key="2">
    <source>
        <dbReference type="Proteomes" id="UP000887581"/>
    </source>
</evidence>